<keyword evidence="3" id="KW-0732">Signal</keyword>
<evidence type="ECO:0000256" key="3">
    <source>
        <dbReference type="ARBA" id="ARBA00022729"/>
    </source>
</evidence>
<dbReference type="PANTHER" id="PTHR33376">
    <property type="match status" value="1"/>
</dbReference>
<accession>A0A932MQH2</accession>
<dbReference type="PANTHER" id="PTHR33376:SF7">
    <property type="entry name" value="C4-DICARBOXYLATE-BINDING PROTEIN DCTB"/>
    <property type="match status" value="1"/>
</dbReference>
<dbReference type="InterPro" id="IPR038404">
    <property type="entry name" value="TRAP_DctP_sf"/>
</dbReference>
<sequence>MPEPVRIRFGGYSPPETSHSRAVVRFAEGIARRTGGAIQTDKVWNVMDLGYGANELLWLTEAGVLTMCYFSTAYLAERVPELGVVDLPSIFEDLDHAHAALDGELGAYLTECTERRLGYRVLGYWDNGFRHLSNRLRPVRSPADLKGMRVRLQLNEIHARTFRLLGAEPVPTDLKPGIQKIVSGEVDAQENPLSNTMTYGVHKVHGHVTMTGTFYGARGIYVHKATFDAWPAELQRAARESAREAILFQREAAGVVERDYRQKMEKMGIAFVDLTPEERAVFRRAVQPVLDDARKELGEKVLALAARR</sequence>
<dbReference type="Pfam" id="PF03480">
    <property type="entry name" value="DctP"/>
    <property type="match status" value="1"/>
</dbReference>
<protein>
    <submittedName>
        <fullName evidence="4">TRAP transporter substrate-binding protein</fullName>
    </submittedName>
</protein>
<evidence type="ECO:0000256" key="2">
    <source>
        <dbReference type="ARBA" id="ARBA00022448"/>
    </source>
</evidence>
<dbReference type="PIRSF" id="PIRSF006470">
    <property type="entry name" value="DctB"/>
    <property type="match status" value="1"/>
</dbReference>
<comment type="caution">
    <text evidence="4">The sequence shown here is derived from an EMBL/GenBank/DDBJ whole genome shotgun (WGS) entry which is preliminary data.</text>
</comment>
<dbReference type="GO" id="GO:0055085">
    <property type="term" value="P:transmembrane transport"/>
    <property type="evidence" value="ECO:0007669"/>
    <property type="project" value="InterPro"/>
</dbReference>
<comment type="similarity">
    <text evidence="1">Belongs to the bacterial solute-binding protein 7 family.</text>
</comment>
<keyword evidence="2" id="KW-0813">Transport</keyword>
<evidence type="ECO:0000256" key="1">
    <source>
        <dbReference type="ARBA" id="ARBA00009023"/>
    </source>
</evidence>
<dbReference type="NCBIfam" id="NF037995">
    <property type="entry name" value="TRAP_S1"/>
    <property type="match status" value="1"/>
</dbReference>
<name>A0A932MQH2_UNCTE</name>
<dbReference type="AlphaFoldDB" id="A0A932MQH2"/>
<evidence type="ECO:0000313" key="5">
    <source>
        <dbReference type="Proteomes" id="UP000782312"/>
    </source>
</evidence>
<dbReference type="InterPro" id="IPR018389">
    <property type="entry name" value="DctP_fam"/>
</dbReference>
<organism evidence="4 5">
    <name type="scientific">Tectimicrobiota bacterium</name>
    <dbReference type="NCBI Taxonomy" id="2528274"/>
    <lineage>
        <taxon>Bacteria</taxon>
        <taxon>Pseudomonadati</taxon>
        <taxon>Nitrospinota/Tectimicrobiota group</taxon>
        <taxon>Candidatus Tectimicrobiota</taxon>
    </lineage>
</organism>
<dbReference type="GO" id="GO:0030288">
    <property type="term" value="C:outer membrane-bounded periplasmic space"/>
    <property type="evidence" value="ECO:0007669"/>
    <property type="project" value="InterPro"/>
</dbReference>
<dbReference type="EMBL" id="JACPUR010000023">
    <property type="protein sequence ID" value="MBI3128081.1"/>
    <property type="molecule type" value="Genomic_DNA"/>
</dbReference>
<gene>
    <name evidence="4" type="ORF">HYZ11_10795</name>
</gene>
<proteinExistence type="inferred from homology"/>
<dbReference type="CDD" id="cd13603">
    <property type="entry name" value="PBP2_TRAP_Siap_TeaA_like"/>
    <property type="match status" value="1"/>
</dbReference>
<dbReference type="Gene3D" id="3.40.190.170">
    <property type="entry name" value="Bacterial extracellular solute-binding protein, family 7"/>
    <property type="match status" value="1"/>
</dbReference>
<reference evidence="4" key="1">
    <citation type="submission" date="2020-07" db="EMBL/GenBank/DDBJ databases">
        <title>Huge and variable diversity of episymbiotic CPR bacteria and DPANN archaea in groundwater ecosystems.</title>
        <authorList>
            <person name="He C.Y."/>
            <person name="Keren R."/>
            <person name="Whittaker M."/>
            <person name="Farag I.F."/>
            <person name="Doudna J."/>
            <person name="Cate J.H.D."/>
            <person name="Banfield J.F."/>
        </authorList>
    </citation>
    <scope>NUCLEOTIDE SEQUENCE</scope>
    <source>
        <strain evidence="4">NC_groundwater_763_Ag_S-0.2um_68_21</strain>
    </source>
</reference>
<dbReference type="Proteomes" id="UP000782312">
    <property type="component" value="Unassembled WGS sequence"/>
</dbReference>
<evidence type="ECO:0000313" key="4">
    <source>
        <dbReference type="EMBL" id="MBI3128081.1"/>
    </source>
</evidence>
<dbReference type="InterPro" id="IPR004682">
    <property type="entry name" value="TRAP_DctP"/>
</dbReference>